<feature type="region of interest" description="Disordered" evidence="8">
    <location>
        <begin position="180"/>
        <end position="244"/>
    </location>
</feature>
<keyword evidence="11" id="KW-1185">Reference proteome</keyword>
<evidence type="ECO:0000256" key="8">
    <source>
        <dbReference type="SAM" id="MobiDB-lite"/>
    </source>
</evidence>
<dbReference type="InterPro" id="IPR036167">
    <property type="entry name" value="tRNA_intron_Endo_cat-like_sf"/>
</dbReference>
<dbReference type="VEuPathDB" id="FungiDB:SPBR_04840"/>
<dbReference type="AlphaFoldDB" id="A0A0C2IJL9"/>
<evidence type="ECO:0000256" key="6">
    <source>
        <dbReference type="ARBA" id="ARBA00034031"/>
    </source>
</evidence>
<evidence type="ECO:0000313" key="11">
    <source>
        <dbReference type="Proteomes" id="UP000031575"/>
    </source>
</evidence>
<dbReference type="GO" id="GO:0000214">
    <property type="term" value="C:tRNA-intron endonuclease complex"/>
    <property type="evidence" value="ECO:0007669"/>
    <property type="project" value="InterPro"/>
</dbReference>
<dbReference type="InterPro" id="IPR006676">
    <property type="entry name" value="tRNA_splic"/>
</dbReference>
<keyword evidence="10" id="KW-0378">Hydrolase</keyword>
<dbReference type="SUPFAM" id="SSF53032">
    <property type="entry name" value="tRNA-intron endonuclease catalytic domain-like"/>
    <property type="match status" value="1"/>
</dbReference>
<feature type="region of interest" description="Disordered" evidence="8">
    <location>
        <begin position="256"/>
        <end position="283"/>
    </location>
</feature>
<feature type="compositionally biased region" description="Low complexity" evidence="8">
    <location>
        <begin position="65"/>
        <end position="76"/>
    </location>
</feature>
<feature type="compositionally biased region" description="Polar residues" evidence="8">
    <location>
        <begin position="384"/>
        <end position="393"/>
    </location>
</feature>
<dbReference type="InterPro" id="IPR011856">
    <property type="entry name" value="tRNA_endonuc-like_dom_sf"/>
</dbReference>
<dbReference type="PANTHER" id="PTHR21227:SF0">
    <property type="entry name" value="TRNA-SPLICING ENDONUCLEASE SUBUNIT SEN2"/>
    <property type="match status" value="1"/>
</dbReference>
<dbReference type="Gene3D" id="3.40.1350.10">
    <property type="match status" value="1"/>
</dbReference>
<accession>A0A0C2IJL9</accession>
<dbReference type="Proteomes" id="UP000031575">
    <property type="component" value="Unassembled WGS sequence"/>
</dbReference>
<feature type="active site" evidence="7">
    <location>
        <position position="513"/>
    </location>
</feature>
<feature type="active site" evidence="7">
    <location>
        <position position="563"/>
    </location>
</feature>
<dbReference type="PIRSF" id="PIRSF011789">
    <property type="entry name" value="tRNA_splic_SEN2"/>
    <property type="match status" value="1"/>
</dbReference>
<evidence type="ECO:0000256" key="2">
    <source>
        <dbReference type="ARBA" id="ARBA00012573"/>
    </source>
</evidence>
<dbReference type="InterPro" id="IPR016589">
    <property type="entry name" value="tRNA_splic_SEN2"/>
</dbReference>
<dbReference type="Pfam" id="PF01974">
    <property type="entry name" value="tRNA_int_endo"/>
    <property type="match status" value="1"/>
</dbReference>
<evidence type="ECO:0000256" key="4">
    <source>
        <dbReference type="ARBA" id="ARBA00023239"/>
    </source>
</evidence>
<feature type="compositionally biased region" description="Low complexity" evidence="8">
    <location>
        <begin position="180"/>
        <end position="191"/>
    </location>
</feature>
<gene>
    <name evidence="10" type="ORF">SPBR_04840</name>
</gene>
<comment type="similarity">
    <text evidence="1">Belongs to the tRNA-intron endonuclease family.</text>
</comment>
<feature type="compositionally biased region" description="Polar residues" evidence="8">
    <location>
        <begin position="364"/>
        <end position="376"/>
    </location>
</feature>
<comment type="catalytic activity">
    <reaction evidence="6">
        <text>pretRNA = a 3'-half-tRNA molecule with a 5'-OH end + a 5'-half-tRNA molecule with a 2',3'-cyclic phosphate end + an intron with a 2',3'-cyclic phosphate and a 5'-hydroxyl terminus.</text>
        <dbReference type="EC" id="4.6.1.16"/>
    </reaction>
</comment>
<evidence type="ECO:0000256" key="7">
    <source>
        <dbReference type="PIRSR" id="PIRSR011789-1"/>
    </source>
</evidence>
<evidence type="ECO:0000256" key="5">
    <source>
        <dbReference type="ARBA" id="ARBA00032432"/>
    </source>
</evidence>
<evidence type="ECO:0000256" key="1">
    <source>
        <dbReference type="ARBA" id="ARBA00008078"/>
    </source>
</evidence>
<proteinExistence type="inferred from homology"/>
<evidence type="ECO:0000259" key="9">
    <source>
        <dbReference type="Pfam" id="PF01974"/>
    </source>
</evidence>
<feature type="domain" description="tRNA intron endonuclease catalytic" evidence="9">
    <location>
        <begin position="483"/>
        <end position="571"/>
    </location>
</feature>
<feature type="region of interest" description="Disordered" evidence="8">
    <location>
        <begin position="1"/>
        <end position="76"/>
    </location>
</feature>
<dbReference type="GO" id="GO:0000379">
    <property type="term" value="P:tRNA-type intron splice site recognition and cleavage"/>
    <property type="evidence" value="ECO:0007669"/>
    <property type="project" value="TreeGrafter"/>
</dbReference>
<feature type="active site" evidence="7">
    <location>
        <position position="521"/>
    </location>
</feature>
<keyword evidence="3" id="KW-0819">tRNA processing</keyword>
<dbReference type="EC" id="4.6.1.16" evidence="2"/>
<dbReference type="EMBL" id="AWTV01000010">
    <property type="protein sequence ID" value="KIH87125.1"/>
    <property type="molecule type" value="Genomic_DNA"/>
</dbReference>
<keyword evidence="4" id="KW-0456">Lyase</keyword>
<evidence type="ECO:0000313" key="10">
    <source>
        <dbReference type="EMBL" id="KIH87125.1"/>
    </source>
</evidence>
<keyword evidence="10" id="KW-0255">Endonuclease</keyword>
<dbReference type="RefSeq" id="XP_040615135.1">
    <property type="nucleotide sequence ID" value="XM_040763117.1"/>
</dbReference>
<feature type="compositionally biased region" description="Low complexity" evidence="8">
    <location>
        <begin position="7"/>
        <end position="55"/>
    </location>
</feature>
<sequence length="616" mass="65469">MAESTEPPLSGTASSSSSSNGGPPDAPAAAALKPSTAETASPSTIGATTSTASSQPKPPKPPKPRATGTPRQKYSLPLPLRTFPLPTFYPNNPLSLVHLVLAWVWQALLPPAAEPATVHEGLWSAATRSVHVTDPQSMNDLWCQGFYGKGSLSRSEPNWLNREKARRAAAIHAASADAAAGAGVHTVTTTSEQRTNKRREERADTKWERGRTEWEAIEQRRRDEEAAEAQGVNEADSPLNGHANGRVNALATVAPSAAQLPSPPPSPLAPAAGSKQKPPVGPLELLALPNSEAELRKVSHAMAAAVPKSDVNGSAALQDLVANGTSDRGEESHSRTNGTATTATTAKPPTDSVPVEPLKRQKSVRFSPTVESTTFLHSDPPSPNHNANGVAKSTTPVVPTTLTTLTTTAADIPNKEHLQLSPEEAFFLAYGVGALRVMDPATGRVLSTPQLLALCRAAATSLSSSSTPPPPPPSHLPTATDPFLLHYAVYHHFRSLGWVPRHGIKFGVDWMLYGKGPALDHAEFGVMVLPSYGRWAAADRPAAPAPSWHWLHSVNRVLSTVFKSLVLVYVDVPPPSSATGGANGAMDDIRDISALLGQYRIREVMVRRWSSNRNRD</sequence>
<dbReference type="CDD" id="cd22363">
    <property type="entry name" value="tRNA-intron_lyase_C"/>
    <property type="match status" value="1"/>
</dbReference>
<dbReference type="GeneID" id="63678038"/>
<protein>
    <recommendedName>
        <fullName evidence="2">tRNA-intron lyase</fullName>
        <ecNumber evidence="2">4.6.1.16</ecNumber>
    </recommendedName>
    <alternativeName>
        <fullName evidence="5">tRNA-intron endonuclease Sen2</fullName>
    </alternativeName>
</protein>
<keyword evidence="10" id="KW-0540">Nuclease</keyword>
<dbReference type="PANTHER" id="PTHR21227">
    <property type="entry name" value="TRNA-SPLICING ENDONUCLEASE SUBUNIT SEN2"/>
    <property type="match status" value="1"/>
</dbReference>
<dbReference type="GO" id="GO:0003676">
    <property type="term" value="F:nucleic acid binding"/>
    <property type="evidence" value="ECO:0007669"/>
    <property type="project" value="InterPro"/>
</dbReference>
<organism evidence="10 11">
    <name type="scientific">Sporothrix brasiliensis 5110</name>
    <dbReference type="NCBI Taxonomy" id="1398154"/>
    <lineage>
        <taxon>Eukaryota</taxon>
        <taxon>Fungi</taxon>
        <taxon>Dikarya</taxon>
        <taxon>Ascomycota</taxon>
        <taxon>Pezizomycotina</taxon>
        <taxon>Sordariomycetes</taxon>
        <taxon>Sordariomycetidae</taxon>
        <taxon>Ophiostomatales</taxon>
        <taxon>Ophiostomataceae</taxon>
        <taxon>Sporothrix</taxon>
    </lineage>
</organism>
<comment type="caution">
    <text evidence="10">The sequence shown here is derived from an EMBL/GenBank/DDBJ whole genome shotgun (WGS) entry which is preliminary data.</text>
</comment>
<evidence type="ECO:0000256" key="3">
    <source>
        <dbReference type="ARBA" id="ARBA00022694"/>
    </source>
</evidence>
<feature type="region of interest" description="Disordered" evidence="8">
    <location>
        <begin position="323"/>
        <end position="394"/>
    </location>
</feature>
<dbReference type="GO" id="GO:0005737">
    <property type="term" value="C:cytoplasm"/>
    <property type="evidence" value="ECO:0007669"/>
    <property type="project" value="TreeGrafter"/>
</dbReference>
<dbReference type="OrthoDB" id="10249562at2759"/>
<reference evidence="10 11" key="1">
    <citation type="journal article" date="2014" name="BMC Genomics">
        <title>Comparative genomics of the major fungal agents of human and animal Sporotrichosis: Sporothrix schenckii and Sporothrix brasiliensis.</title>
        <authorList>
            <person name="Teixeira M.M."/>
            <person name="de Almeida L.G."/>
            <person name="Kubitschek-Barreira P."/>
            <person name="Alves F.L."/>
            <person name="Kioshima E.S."/>
            <person name="Abadio A.K."/>
            <person name="Fernandes L."/>
            <person name="Derengowski L.S."/>
            <person name="Ferreira K.S."/>
            <person name="Souza R.C."/>
            <person name="Ruiz J.C."/>
            <person name="de Andrade N.C."/>
            <person name="Paes H.C."/>
            <person name="Nicola A.M."/>
            <person name="Albuquerque P."/>
            <person name="Gerber A.L."/>
            <person name="Martins V.P."/>
            <person name="Peconick L.D."/>
            <person name="Neto A.V."/>
            <person name="Chaucanez C.B."/>
            <person name="Silva P.A."/>
            <person name="Cunha O.L."/>
            <person name="de Oliveira F.F."/>
            <person name="dos Santos T.C."/>
            <person name="Barros A.L."/>
            <person name="Soares M.A."/>
            <person name="de Oliveira L.M."/>
            <person name="Marini M.M."/>
            <person name="Villalobos-Duno H."/>
            <person name="Cunha M.M."/>
            <person name="de Hoog S."/>
            <person name="da Silveira J.F."/>
            <person name="Henrissat B."/>
            <person name="Nino-Vega G.A."/>
            <person name="Cisalpino P.S."/>
            <person name="Mora-Montes H.M."/>
            <person name="Almeida S.R."/>
            <person name="Stajich J.E."/>
            <person name="Lopes-Bezerra L.M."/>
            <person name="Vasconcelos A.T."/>
            <person name="Felipe M.S."/>
        </authorList>
    </citation>
    <scope>NUCLEOTIDE SEQUENCE [LARGE SCALE GENOMIC DNA]</scope>
    <source>
        <strain evidence="10 11">5110</strain>
    </source>
</reference>
<dbReference type="InterPro" id="IPR006677">
    <property type="entry name" value="tRNA_intron_Endonuc_cat-like"/>
</dbReference>
<dbReference type="HOGENOM" id="CLU_012847_1_0_1"/>
<feature type="compositionally biased region" description="Basic and acidic residues" evidence="8">
    <location>
        <begin position="194"/>
        <end position="224"/>
    </location>
</feature>
<dbReference type="GO" id="GO:0000213">
    <property type="term" value="F:tRNA-intron lyase activity"/>
    <property type="evidence" value="ECO:0007669"/>
    <property type="project" value="UniProtKB-EC"/>
</dbReference>
<name>A0A0C2IJL9_9PEZI</name>